<evidence type="ECO:0000256" key="1">
    <source>
        <dbReference type="SAM" id="Phobius"/>
    </source>
</evidence>
<dbReference type="AlphaFoldDB" id="J9FFA5"/>
<keyword evidence="1" id="KW-0812">Transmembrane</keyword>
<dbReference type="EMBL" id="AMCI01007166">
    <property type="protein sequence ID" value="EJW93098.1"/>
    <property type="molecule type" value="Genomic_DNA"/>
</dbReference>
<keyword evidence="1" id="KW-1133">Transmembrane helix</keyword>
<protein>
    <submittedName>
        <fullName evidence="2">Uncharacterized protein</fullName>
    </submittedName>
</protein>
<accession>J9FFA5</accession>
<name>J9FFA5_9ZZZZ</name>
<feature type="transmembrane region" description="Helical" evidence="1">
    <location>
        <begin position="41"/>
        <end position="59"/>
    </location>
</feature>
<comment type="caution">
    <text evidence="2">The sequence shown here is derived from an EMBL/GenBank/DDBJ whole genome shotgun (WGS) entry which is preliminary data.</text>
</comment>
<keyword evidence="1" id="KW-0472">Membrane</keyword>
<sequence>MRKKRERRCYRMNEQTKAVSELSRSAIDLAQAAGDLGALKVIFGVFMVMMLLIIAMFVYQTFTTSKRLAVVEDAAKKTIGYFTPIADRNVGREEGKAIIRESVTRTATVIKYGILKIRYENNLSPGSADDRIKGLIRTEHNDRNALLGRFMLVNRKLSFVCEESDDSAMIELMKEHVYMSKDKFTASLMAQEVNYLMDGVKARYQNKIDELL</sequence>
<gene>
    <name evidence="2" type="ORF">EVA_18796</name>
</gene>
<evidence type="ECO:0000313" key="2">
    <source>
        <dbReference type="EMBL" id="EJW93098.1"/>
    </source>
</evidence>
<organism evidence="2">
    <name type="scientific">gut metagenome</name>
    <dbReference type="NCBI Taxonomy" id="749906"/>
    <lineage>
        <taxon>unclassified sequences</taxon>
        <taxon>metagenomes</taxon>
        <taxon>organismal metagenomes</taxon>
    </lineage>
</organism>
<reference evidence="2" key="1">
    <citation type="journal article" date="2012" name="PLoS ONE">
        <title>Gene sets for utilization of primary and secondary nutrition supplies in the distal gut of endangered iberian lynx.</title>
        <authorList>
            <person name="Alcaide M."/>
            <person name="Messina E."/>
            <person name="Richter M."/>
            <person name="Bargiela R."/>
            <person name="Peplies J."/>
            <person name="Huws S.A."/>
            <person name="Newbold C.J."/>
            <person name="Golyshin P.N."/>
            <person name="Simon M.A."/>
            <person name="Lopez G."/>
            <person name="Yakimov M.M."/>
            <person name="Ferrer M."/>
        </authorList>
    </citation>
    <scope>NUCLEOTIDE SEQUENCE</scope>
</reference>
<proteinExistence type="predicted"/>